<sequence>MKNFIFSIRNYTIDDIRRLITSKEIAIQPKFQRRRRSWPLTAKTWLIDSIINNFPIPVIYTREFYDESNQRVREIIDGQQRITTIIEFLNNEWVLSNNISDDSLVGATFSQLPLENQQRILSYELVIQALRDVTDPDVIAIFSRINSFSQPLNKQERRNAEFSGEFKQLVYSLSANYYIFWIKNKIFNDTQIGKMDEALFVSEVLTTFRYGLKLLSPIKVDQAYKSYTERYNEAEQDESNFHKLISCISALFQYPIIKERFSKQVFFFSLFFVLAEELFNVNVLEKQPEKNFDIDVISLKLTAFIENYNHDVDKNTGLKQLFTQGTGSTTSRVTRHQVLSKYLRT</sequence>
<accession>A0A929KUL2</accession>
<evidence type="ECO:0000313" key="2">
    <source>
        <dbReference type="EMBL" id="MBE9660730.1"/>
    </source>
</evidence>
<evidence type="ECO:0000313" key="3">
    <source>
        <dbReference type="Proteomes" id="UP000622475"/>
    </source>
</evidence>
<gene>
    <name evidence="2" type="ORF">IRJ16_02440</name>
</gene>
<dbReference type="EMBL" id="JADFFL010000001">
    <property type="protein sequence ID" value="MBE9660730.1"/>
    <property type="molecule type" value="Genomic_DNA"/>
</dbReference>
<dbReference type="Proteomes" id="UP000622475">
    <property type="component" value="Unassembled WGS sequence"/>
</dbReference>
<protein>
    <submittedName>
        <fullName evidence="2">DUF262 domain-containing protein</fullName>
    </submittedName>
</protein>
<evidence type="ECO:0000259" key="1">
    <source>
        <dbReference type="Pfam" id="PF03235"/>
    </source>
</evidence>
<dbReference type="AlphaFoldDB" id="A0A929KUL2"/>
<comment type="caution">
    <text evidence="2">The sequence shown here is derived from an EMBL/GenBank/DDBJ whole genome shotgun (WGS) entry which is preliminary data.</text>
</comment>
<dbReference type="RefSeq" id="WP_194109923.1">
    <property type="nucleotide sequence ID" value="NZ_JADFFL010000001.1"/>
</dbReference>
<dbReference type="PANTHER" id="PTHR39639">
    <property type="entry name" value="CHROMOSOME 16, WHOLE GENOME SHOTGUN SEQUENCE"/>
    <property type="match status" value="1"/>
</dbReference>
<reference evidence="2" key="1">
    <citation type="submission" date="2020-10" db="EMBL/GenBank/DDBJ databases">
        <title>Mucilaginibacter mali sp. nov., isolated from rhizosphere soil of apple orchard.</title>
        <authorList>
            <person name="Lee J.-S."/>
            <person name="Kim H.S."/>
            <person name="Kim J.-S."/>
        </authorList>
    </citation>
    <scope>NUCLEOTIDE SEQUENCE</scope>
    <source>
        <strain evidence="2">KCTC 22746</strain>
    </source>
</reference>
<dbReference type="InterPro" id="IPR004919">
    <property type="entry name" value="GmrSD_N"/>
</dbReference>
<feature type="domain" description="GmrSD restriction endonucleases N-terminal" evidence="1">
    <location>
        <begin position="18"/>
        <end position="162"/>
    </location>
</feature>
<name>A0A929KUL2_9SPHI</name>
<dbReference type="Pfam" id="PF03235">
    <property type="entry name" value="GmrSD_N"/>
    <property type="match status" value="1"/>
</dbReference>
<organism evidence="2 3">
    <name type="scientific">Mucilaginibacter myungsuensis</name>
    <dbReference type="NCBI Taxonomy" id="649104"/>
    <lineage>
        <taxon>Bacteria</taxon>
        <taxon>Pseudomonadati</taxon>
        <taxon>Bacteroidota</taxon>
        <taxon>Sphingobacteriia</taxon>
        <taxon>Sphingobacteriales</taxon>
        <taxon>Sphingobacteriaceae</taxon>
        <taxon>Mucilaginibacter</taxon>
    </lineage>
</organism>
<proteinExistence type="predicted"/>
<keyword evidence="3" id="KW-1185">Reference proteome</keyword>
<dbReference type="PANTHER" id="PTHR39639:SF1">
    <property type="entry name" value="DUF262 DOMAIN-CONTAINING PROTEIN"/>
    <property type="match status" value="1"/>
</dbReference>